<dbReference type="GO" id="GO:0009424">
    <property type="term" value="C:bacterial-type flagellum hook"/>
    <property type="evidence" value="ECO:0007669"/>
    <property type="project" value="UniProtKB-UniRule"/>
</dbReference>
<gene>
    <name evidence="8" type="primary">fliD</name>
    <name evidence="8" type="ORF">H8S37_10590</name>
</gene>
<keyword evidence="4 5" id="KW-0975">Bacterial flagellum</keyword>
<dbReference type="RefSeq" id="WP_186876036.1">
    <property type="nucleotide sequence ID" value="NZ_JACOPF010000002.1"/>
</dbReference>
<name>A0A923LK07_9FIRM</name>
<dbReference type="GO" id="GO:0071973">
    <property type="term" value="P:bacterial-type flagellum-dependent cell motility"/>
    <property type="evidence" value="ECO:0007669"/>
    <property type="project" value="TreeGrafter"/>
</dbReference>
<sequence length="808" mass="87460">MSTIGGLSSSTSTSALRGYGGLASGLDRDTLIEQLTAGTQAKIDKKNQAKTSLQWEQEAIRAITDKIYDFTNKYASYSSSDNLLGSSLFSRTDISVNGANGKYISVSGSTQTSDLLTVLGVKQLAQKASATSNNNASDGKLTMGSISDDLSAKTDVNMVGGEKIYIKYGNTSYTIELGRGTDEDGNKYEYDTPEQIAESFNKALGEVSIGNDKTLADVMSMEADGGKLKLTNKDAAGNNLELTGGTGDVLVNLGFLNKGEDISKLDDNRKVIETGKSLTAVNEDTAVQKKTIKEQLAGQSISFSYNGTVKWIELPSEAEMKDWTSMEDVKEYLQKELDDTFGRGRIAVDLEPKDPKQPDGIQVLSFRTTLPDGSEDNSSVLSITASTGHLTGEDSLFGMKDGESNRLNLSASLKDAGLKHEFHPDSTGKKPLLKINDKVIEGIDENSTIQEIINAVNNSDAGVIMSYQENTDRFVITAVQNGASGQVEIEGTVAEALFGTKKEGEPDITVTAGKDAVIAVQYAGSNTVTEITRDSNTITVDGLNITVNGTFGYDEEGNRIEETEAVTFTAKADIEKTVETVKQMIEDFNELLKLVNDEVSTKPNRDYAPLTASQKKELSENEIEVWEKEAKKGLLFNDTDIRGLTDALRFAIPDNLRAGLEEIGITVSTNYADNGKLTFDESKFKAALEANPEKVRELFSASAGTDEDGNPIKGGLMTNMKTIMDKYASMTGATKGILVERAGSEHSLTSVLNNSILDQINEIEDQIERLTTQLVTEQDRYISQFTSLETLISQMNSQSSWLAQMMGS</sequence>
<keyword evidence="8" id="KW-0966">Cell projection</keyword>
<evidence type="ECO:0000259" key="6">
    <source>
        <dbReference type="Pfam" id="PF02465"/>
    </source>
</evidence>
<dbReference type="InterPro" id="IPR040026">
    <property type="entry name" value="FliD"/>
</dbReference>
<dbReference type="GO" id="GO:0005576">
    <property type="term" value="C:extracellular region"/>
    <property type="evidence" value="ECO:0007669"/>
    <property type="project" value="UniProtKB-SubCell"/>
</dbReference>
<evidence type="ECO:0000259" key="7">
    <source>
        <dbReference type="Pfam" id="PF07195"/>
    </source>
</evidence>
<evidence type="ECO:0000313" key="9">
    <source>
        <dbReference type="Proteomes" id="UP000652477"/>
    </source>
</evidence>
<feature type="domain" description="Flagellar hook-associated protein 2 C-terminal" evidence="7">
    <location>
        <begin position="515"/>
        <end position="797"/>
    </location>
</feature>
<keyword evidence="9" id="KW-1185">Reference proteome</keyword>
<dbReference type="PANTHER" id="PTHR30288:SF0">
    <property type="entry name" value="FLAGELLAR HOOK-ASSOCIATED PROTEIN 2"/>
    <property type="match status" value="1"/>
</dbReference>
<dbReference type="PANTHER" id="PTHR30288">
    <property type="entry name" value="FLAGELLAR CAP/ASSEMBLY PROTEIN FLID"/>
    <property type="match status" value="1"/>
</dbReference>
<comment type="similarity">
    <text evidence="1 5">Belongs to the FliD family.</text>
</comment>
<evidence type="ECO:0000256" key="4">
    <source>
        <dbReference type="ARBA" id="ARBA00023143"/>
    </source>
</evidence>
<comment type="function">
    <text evidence="5">Required for morphogenesis and for the elongation of the flagellar filament by facilitating polymerization of the flagellin monomers at the tip of growing filament. Forms a capping structure, which prevents flagellin subunits (transported through the central channel of the flagellum) from leaking out without polymerization at the distal end.</text>
</comment>
<keyword evidence="8" id="KW-0282">Flagellum</keyword>
<evidence type="ECO:0000313" key="8">
    <source>
        <dbReference type="EMBL" id="MBC5689364.1"/>
    </source>
</evidence>
<keyword evidence="3 5" id="KW-0175">Coiled coil</keyword>
<comment type="subcellular location">
    <subcellularLocation>
        <location evidence="5">Secreted</location>
    </subcellularLocation>
    <subcellularLocation>
        <location evidence="5">Bacterial flagellum</location>
    </subcellularLocation>
</comment>
<keyword evidence="8" id="KW-0969">Cilium</keyword>
<reference evidence="8" key="1">
    <citation type="submission" date="2020-08" db="EMBL/GenBank/DDBJ databases">
        <title>Genome public.</title>
        <authorList>
            <person name="Liu C."/>
            <person name="Sun Q."/>
        </authorList>
    </citation>
    <scope>NUCLEOTIDE SEQUENCE</scope>
    <source>
        <strain evidence="8">NSJ-55</strain>
    </source>
</reference>
<feature type="coiled-coil region" evidence="5">
    <location>
        <begin position="571"/>
        <end position="598"/>
    </location>
</feature>
<dbReference type="Proteomes" id="UP000652477">
    <property type="component" value="Unassembled WGS sequence"/>
</dbReference>
<accession>A0A923LK07</accession>
<dbReference type="AlphaFoldDB" id="A0A923LK07"/>
<evidence type="ECO:0000256" key="2">
    <source>
        <dbReference type="ARBA" id="ARBA00011255"/>
    </source>
</evidence>
<dbReference type="Pfam" id="PF07195">
    <property type="entry name" value="FliD_C"/>
    <property type="match status" value="1"/>
</dbReference>
<proteinExistence type="inferred from homology"/>
<keyword evidence="5" id="KW-0964">Secreted</keyword>
<evidence type="ECO:0000256" key="5">
    <source>
        <dbReference type="RuleBase" id="RU362066"/>
    </source>
</evidence>
<comment type="subunit">
    <text evidence="2 5">Homopentamer.</text>
</comment>
<dbReference type="GO" id="GO:0009421">
    <property type="term" value="C:bacterial-type flagellum filament cap"/>
    <property type="evidence" value="ECO:0007669"/>
    <property type="project" value="InterPro"/>
</dbReference>
<dbReference type="InterPro" id="IPR003481">
    <property type="entry name" value="FliD_N"/>
</dbReference>
<evidence type="ECO:0000256" key="1">
    <source>
        <dbReference type="ARBA" id="ARBA00009764"/>
    </source>
</evidence>
<dbReference type="InterPro" id="IPR010809">
    <property type="entry name" value="FliD_C"/>
</dbReference>
<feature type="domain" description="Flagellar hook-associated protein 2 N-terminal" evidence="6">
    <location>
        <begin position="24"/>
        <end position="127"/>
    </location>
</feature>
<dbReference type="GO" id="GO:0007155">
    <property type="term" value="P:cell adhesion"/>
    <property type="evidence" value="ECO:0007669"/>
    <property type="project" value="InterPro"/>
</dbReference>
<protein>
    <recommendedName>
        <fullName evidence="5">Flagellar hook-associated protein 2</fullName>
        <shortName evidence="5">HAP2</shortName>
    </recommendedName>
    <alternativeName>
        <fullName evidence="5">Flagellar cap protein</fullName>
    </alternativeName>
</protein>
<dbReference type="Pfam" id="PF02465">
    <property type="entry name" value="FliD_N"/>
    <property type="match status" value="1"/>
</dbReference>
<comment type="caution">
    <text evidence="8">The sequence shown here is derived from an EMBL/GenBank/DDBJ whole genome shotgun (WGS) entry which is preliminary data.</text>
</comment>
<dbReference type="EMBL" id="JACOPF010000002">
    <property type="protein sequence ID" value="MBC5689364.1"/>
    <property type="molecule type" value="Genomic_DNA"/>
</dbReference>
<organism evidence="8 9">
    <name type="scientific">Mediterraneibacter hominis</name>
    <dbReference type="NCBI Taxonomy" id="2763054"/>
    <lineage>
        <taxon>Bacteria</taxon>
        <taxon>Bacillati</taxon>
        <taxon>Bacillota</taxon>
        <taxon>Clostridia</taxon>
        <taxon>Lachnospirales</taxon>
        <taxon>Lachnospiraceae</taxon>
        <taxon>Mediterraneibacter</taxon>
    </lineage>
</organism>
<feature type="coiled-coil region" evidence="5">
    <location>
        <begin position="753"/>
        <end position="780"/>
    </location>
</feature>
<evidence type="ECO:0000256" key="3">
    <source>
        <dbReference type="ARBA" id="ARBA00023054"/>
    </source>
</evidence>